<dbReference type="AlphaFoldDB" id="J9G6T3"/>
<reference evidence="1" key="1">
    <citation type="journal article" date="2012" name="PLoS ONE">
        <title>Gene sets for utilization of primary and secondary nutrition supplies in the distal gut of endangered iberian lynx.</title>
        <authorList>
            <person name="Alcaide M."/>
            <person name="Messina E."/>
            <person name="Richter M."/>
            <person name="Bargiela R."/>
            <person name="Peplies J."/>
            <person name="Huws S.A."/>
            <person name="Newbold C.J."/>
            <person name="Golyshin P.N."/>
            <person name="Simon M.A."/>
            <person name="Lopez G."/>
            <person name="Yakimov M.M."/>
            <person name="Ferrer M."/>
        </authorList>
    </citation>
    <scope>NUCLEOTIDE SEQUENCE</scope>
</reference>
<proteinExistence type="predicted"/>
<protein>
    <submittedName>
        <fullName evidence="1">Uncharacterized protein</fullName>
    </submittedName>
</protein>
<name>J9G6T3_9ZZZZ</name>
<accession>J9G6T3</accession>
<comment type="caution">
    <text evidence="1">The sequence shown here is derived from an EMBL/GenBank/DDBJ whole genome shotgun (WGS) entry which is preliminary data.</text>
</comment>
<organism evidence="1">
    <name type="scientific">gut metagenome</name>
    <dbReference type="NCBI Taxonomy" id="749906"/>
    <lineage>
        <taxon>unclassified sequences</taxon>
        <taxon>metagenomes</taxon>
        <taxon>organismal metagenomes</taxon>
    </lineage>
</organism>
<dbReference type="EMBL" id="AMCI01002498">
    <property type="protein sequence ID" value="EJX02554.1"/>
    <property type="molecule type" value="Genomic_DNA"/>
</dbReference>
<evidence type="ECO:0000313" key="1">
    <source>
        <dbReference type="EMBL" id="EJX02554.1"/>
    </source>
</evidence>
<gene>
    <name evidence="1" type="ORF">EVA_09341</name>
</gene>
<sequence>MENGLSPYNFRFMTQSTNSERTSVDGFVQRQNYTFCSARLFFQIVQLIFAFCSNNTNDSTGSGTG</sequence>